<proteinExistence type="predicted"/>
<gene>
    <name evidence="3" type="ORF">Q664_42750</name>
</gene>
<sequence length="361" mass="40642">MNQRIVNKLNTVAVNAYKALGSVLLALILAGLVSYLGVQIFFFVNHSWLTPTVVSPTDPEILQLNAQLAQQAASRDKLLADRRELEARMEQAERLMGAEKDFQERFRVALGSERTARAKALRRLATLRREYQEAAREISESNRAYAGMARTRTEALYNARMLEREERLTANHQLAQMAQSNLSLAEGSAELQTKWEAVKRELDGFDASLGGKSTGLNTEVLLLEREYTRSVLEVARAESDRRHLTESLKSLDEAVARYDALLASIRSSPWLEAIERGLTVGFVPYENLENAEAGSPLYRCALKLAWCREVGVVGQVLQGEVTVKHPVRQTMLRGVMVELKLRDERWARDELLLLGRPPLLL</sequence>
<feature type="transmembrane region" description="Helical" evidence="2">
    <location>
        <begin position="20"/>
        <end position="44"/>
    </location>
</feature>
<feature type="coiled-coil region" evidence="1">
    <location>
        <begin position="68"/>
        <end position="144"/>
    </location>
</feature>
<reference evidence="3 4" key="1">
    <citation type="submission" date="2014-07" db="EMBL/GenBank/DDBJ databases">
        <title>Draft Genome Sequence of Gephyronic Acid Producer, Cystobacter violaceus Strain Cb vi76.</title>
        <authorList>
            <person name="Stevens D.C."/>
            <person name="Young J."/>
            <person name="Carmichael R."/>
            <person name="Tan J."/>
            <person name="Taylor R.E."/>
        </authorList>
    </citation>
    <scope>NUCLEOTIDE SEQUENCE [LARGE SCALE GENOMIC DNA]</scope>
    <source>
        <strain evidence="3 4">Cb vi76</strain>
    </source>
</reference>
<keyword evidence="2" id="KW-0472">Membrane</keyword>
<keyword evidence="1" id="KW-0175">Coiled coil</keyword>
<name>A0A084SIF2_9BACT</name>
<evidence type="ECO:0000256" key="1">
    <source>
        <dbReference type="SAM" id="Coils"/>
    </source>
</evidence>
<accession>A0A084SIF2</accession>
<evidence type="ECO:0000313" key="3">
    <source>
        <dbReference type="EMBL" id="KFA88237.1"/>
    </source>
</evidence>
<protein>
    <submittedName>
        <fullName evidence="3">Uncharacterized protein</fullName>
    </submittedName>
</protein>
<dbReference type="RefSeq" id="WP_043409524.1">
    <property type="nucleotide sequence ID" value="NZ_JPMI01000300.1"/>
</dbReference>
<dbReference type="AlphaFoldDB" id="A0A084SIF2"/>
<keyword evidence="2" id="KW-1133">Transmembrane helix</keyword>
<evidence type="ECO:0000256" key="2">
    <source>
        <dbReference type="SAM" id="Phobius"/>
    </source>
</evidence>
<evidence type="ECO:0000313" key="4">
    <source>
        <dbReference type="Proteomes" id="UP000028547"/>
    </source>
</evidence>
<keyword evidence="2" id="KW-0812">Transmembrane</keyword>
<comment type="caution">
    <text evidence="3">The sequence shown here is derived from an EMBL/GenBank/DDBJ whole genome shotgun (WGS) entry which is preliminary data.</text>
</comment>
<dbReference type="EMBL" id="JPMI01000300">
    <property type="protein sequence ID" value="KFA88237.1"/>
    <property type="molecule type" value="Genomic_DNA"/>
</dbReference>
<dbReference type="Proteomes" id="UP000028547">
    <property type="component" value="Unassembled WGS sequence"/>
</dbReference>
<organism evidence="3 4">
    <name type="scientific">Archangium violaceum Cb vi76</name>
    <dbReference type="NCBI Taxonomy" id="1406225"/>
    <lineage>
        <taxon>Bacteria</taxon>
        <taxon>Pseudomonadati</taxon>
        <taxon>Myxococcota</taxon>
        <taxon>Myxococcia</taxon>
        <taxon>Myxococcales</taxon>
        <taxon>Cystobacterineae</taxon>
        <taxon>Archangiaceae</taxon>
        <taxon>Archangium</taxon>
    </lineage>
</organism>